<keyword evidence="2" id="KW-0677">Repeat</keyword>
<dbReference type="Pfam" id="PF00395">
    <property type="entry name" value="SLH"/>
    <property type="match status" value="3"/>
</dbReference>
<dbReference type="Pfam" id="PF07581">
    <property type="entry name" value="Glug"/>
    <property type="match status" value="1"/>
</dbReference>
<evidence type="ECO:0000313" key="6">
    <source>
        <dbReference type="EMBL" id="CFX88076.1"/>
    </source>
</evidence>
<dbReference type="GO" id="GO:0016829">
    <property type="term" value="F:lyase activity"/>
    <property type="evidence" value="ECO:0007669"/>
    <property type="project" value="UniProtKB-KW"/>
</dbReference>
<reference evidence="6 7" key="1">
    <citation type="submission" date="2015-03" db="EMBL/GenBank/DDBJ databases">
        <authorList>
            <person name="Murphy D."/>
        </authorList>
    </citation>
    <scope>NUCLEOTIDE SEQUENCE [LARGE SCALE GENOMIC DNA]</scope>
    <source>
        <strain evidence="6 7">OL-4</strain>
    </source>
</reference>
<proteinExistence type="predicted"/>
<evidence type="ECO:0000256" key="4">
    <source>
        <dbReference type="SAM" id="SignalP"/>
    </source>
</evidence>
<feature type="domain" description="SLH" evidence="5">
    <location>
        <begin position="2036"/>
        <end position="2099"/>
    </location>
</feature>
<protein>
    <submittedName>
        <fullName evidence="6">Pectin lyase fold/virulence factor</fullName>
    </submittedName>
</protein>
<dbReference type="InterPro" id="IPR041248">
    <property type="entry name" value="YDG"/>
</dbReference>
<dbReference type="GO" id="GO:0030313">
    <property type="term" value="C:cell envelope"/>
    <property type="evidence" value="ECO:0007669"/>
    <property type="project" value="UniProtKB-SubCell"/>
</dbReference>
<dbReference type="Gene3D" id="2.10.270.10">
    <property type="entry name" value="Cholin Binding"/>
    <property type="match status" value="1"/>
</dbReference>
<dbReference type="RefSeq" id="WP_052729728.1">
    <property type="nucleotide sequence ID" value="NZ_CGIH01000033.1"/>
</dbReference>
<evidence type="ECO:0000256" key="3">
    <source>
        <dbReference type="SAM" id="MobiDB-lite"/>
    </source>
</evidence>
<dbReference type="STRING" id="690567.1215"/>
<dbReference type="InterPro" id="IPR013378">
    <property type="entry name" value="InlB-like_B-rpt"/>
</dbReference>
<organism evidence="6 7">
    <name type="scientific">Syntrophomonas zehnderi OL-4</name>
    <dbReference type="NCBI Taxonomy" id="690567"/>
    <lineage>
        <taxon>Bacteria</taxon>
        <taxon>Bacillati</taxon>
        <taxon>Bacillota</taxon>
        <taxon>Clostridia</taxon>
        <taxon>Eubacteriales</taxon>
        <taxon>Syntrophomonadaceae</taxon>
        <taxon>Syntrophomonas</taxon>
    </lineage>
</organism>
<feature type="signal peptide" evidence="4">
    <location>
        <begin position="1"/>
        <end position="30"/>
    </location>
</feature>
<dbReference type="Proteomes" id="UP000045545">
    <property type="component" value="Unassembled WGS sequence"/>
</dbReference>
<feature type="region of interest" description="Disordered" evidence="3">
    <location>
        <begin position="82"/>
        <end position="101"/>
    </location>
</feature>
<comment type="subcellular location">
    <subcellularLocation>
        <location evidence="1">Cell envelope</location>
    </subcellularLocation>
</comment>
<dbReference type="SUPFAM" id="SSF69360">
    <property type="entry name" value="Cell wall binding repeat"/>
    <property type="match status" value="1"/>
</dbReference>
<keyword evidence="4" id="KW-0732">Signal</keyword>
<dbReference type="Gene3D" id="2.60.40.4270">
    <property type="entry name" value="Listeria-Bacteroides repeat domain"/>
    <property type="match status" value="1"/>
</dbReference>
<dbReference type="PANTHER" id="PTHR43308">
    <property type="entry name" value="OUTER MEMBRANE PROTEIN ALPHA-RELATED"/>
    <property type="match status" value="1"/>
</dbReference>
<dbReference type="Gene3D" id="2.160.20.110">
    <property type="match status" value="3"/>
</dbReference>
<name>A0A0E4GC30_9FIRM</name>
<feature type="chain" id="PRO_5002420507" evidence="4">
    <location>
        <begin position="31"/>
        <end position="2180"/>
    </location>
</feature>
<dbReference type="InterPro" id="IPR001119">
    <property type="entry name" value="SLH_dom"/>
</dbReference>
<accession>A0A0E4GC30</accession>
<dbReference type="InterPro" id="IPR051465">
    <property type="entry name" value="Cell_Envelope_Struct_Comp"/>
</dbReference>
<dbReference type="PANTHER" id="PTHR43308:SF5">
    <property type="entry name" value="S-LAYER PROTEIN _ PEPTIDOGLYCAN ENDO-BETA-N-ACETYLGLUCOSAMINIDASE"/>
    <property type="match status" value="1"/>
</dbReference>
<dbReference type="EMBL" id="CGIH01000033">
    <property type="protein sequence ID" value="CFX88076.1"/>
    <property type="molecule type" value="Genomic_DNA"/>
</dbReference>
<evidence type="ECO:0000256" key="2">
    <source>
        <dbReference type="ARBA" id="ARBA00022737"/>
    </source>
</evidence>
<evidence type="ECO:0000313" key="7">
    <source>
        <dbReference type="Proteomes" id="UP000045545"/>
    </source>
</evidence>
<sequence>MRKNKKRQRFASMVLSVIMFAGMFSVSALAETATFPNGTSGEIIAFEVLGSEIAIRSMPLGTSQADLKLPDTLTATVRLATSEEPALDSGRADPESDSIDSVSGSAIEAEPMEKTEDNIDEISVPLPVSWVSSPEYNDEAAGTYVFTPELPEGLTLASGVEVPAITVSVNAAVPTGTVTAFDELPEDIRWQNTTAPEFPKTVSGTVEGEMVDIPVTWEADHDYDEEYPQQGLYVFTAVLGEGYNATEGVEPPRMTVFIPVSAGRMAARMAGGGTTDSPLEITTAAQLAEIATLVNVRPNGLERFLFNDASARVSLKLMNDVDLSSYSKGEGWMPIGNRLNKFKGTFDGDGHKISNLTIDRAGGKYQGLFGSIGAGSLVKNLGIVRTSVASLGYVGVVAGEVSGGTVENCYATGSVSGGSAVGGLTGYVNLNSTVQNCYAASSVIGIPPSGVSGSIMIGSLAGGVYDSTVKNCYVIGNVLGSIAPPNSLQTGGLAGLFSGGTMQNCAAFNSSVVGTHYVGRVVGSNSSGTLSGNIAFSGMTVTQNGSTKSLVEGADQVDGEPKTAADIKAAGFFEALFNNDSAWTYEEGKLPGFGAAIDLPAYITEPITGLAGAGTSDDPYRIQTAADLKYMADMFKSGGDFSVKKYYRLENDIDLSVYGKDYDGGKGWTPIEKFVNAVFDGNGKTITGLYINRSNETDIGLFSQVTASIIHDLFLEGLYLHGDTDYMDGKIGGLAGQVNGGSTIFGCAGTGSVTGAGKSGSYCAGGLVGLLEQGSSFNNCAFYGTVSAKAKGFSEPPTSPPNIFAGGVAGRLDQSGAVTNCVSVTDVSSAGESAYAGGIAGQVDTGSKIAQSAALGAGVAGITAGRIAGEITANASGDPNNKNYAWSGMDVNGSTVSGSAISSDGEDKNAAAIQTLWTSGALKGWNDAQIWTLEQGKLPVLTRLARQNDTLPSHISGSYFTGTGTSEDDPYLIKTAADLANLAELVNAGADPYANPDRYYKLQNDLDLSAYASGEGWTPIGTSANPFKGTFDGNDKTITGLVVSRSASVNIGLFGYLFIDSRVHKLRISDARVRGNEIVGGVAGYTWGAKVEKCAVSGYISGTGKVGGIVGYVSSGTIQNCYSSGNVTSTGDYVGGIAGRLEHAATKMQGCYSDSTISGNYYIGGVAGEVSDSTVQNCYSTGNVTGGRYVGGAAGCVVRGSAQNCYSTGSVLGTDSEGYVGGVLGILSKGTVKNCVALCPSIKAGAYNFGRVVGKNTSGTLLNSYAYSRIPGTWANKGLSAKDGADVTSQTLFGGSFWTAADNWDSPAWDSAVWTFAKDKLPILTGLAGQSGEGGLYLISRDIQYATVGTVATLTYNGSEQIPTLTVSFDGETLTKDTDYTVSITSIDGSGTSSGTNAGEVTLTITGIGSFKGTKTATYTIGKAPLTIASAAVNSKTYDGTTDAEVAYVNFHGLQLSEKLTYGTDYTVTGVQFNSADAGDNKTVTAAVSLSNTAKANNYSLASGGLSVTGQRIEKRQIALAADNKTIIKGGGLPQLTYTISNLPTGKTKADALSAEPVLACPTFDGNAPGSYAITLTGGTATDNYTITARTNGTLTVAEQTYTVTFNLNGGSRTGGGELIQSIAKGGAAIAPTVSRRGYTFIGWDKAFDNVSSDLTVAAKWSYNGSGGSGGGSPVTLTTSTITTALEKSPHQPVTAVVPVTATSGTNGAASASIPDKTVADAIFKAQADAKAQGKITNGISVALNFTMPKGMTSLAATLTRNSLNSLVSAGVTELEISGAPVSLGLDLDALKEIQKQSSGDISISFTPVTGLSKTAKALLGNRPVYSITISYTDKNGKTQNISSLGNGTVTLSILYTPGKNEAVGYLYGVYVDAKGNATRIPGSAYDPNSRSLLLGTNHFSVYGVGYEAPAGKFTDISTHWGKDSIDYVVGRGVLSGTSKTTFAPDTAMTREMLVTALGRLAGVDVKAYTTNSFTDVKDDSSFRPYIEWAYKKGIVQGIGNQQFAPDRAITREEIAVIIANYAKANGYKLPVTRDATAYADASSIGSAYKKPVTAMQQAGIMTGGTDNRFNPKSNASRAEVSSMLYRYIKLTIEPATAQGWALNDAGQWFYYKDGKALSGRQNIDGTIFFFNTDGTLKTSWVKDGGNWRYYAGNKAAVYWLDIRDKRYYFNKDGVMVPVK</sequence>
<keyword evidence="6" id="KW-0456">Lyase</keyword>
<dbReference type="SUPFAM" id="SSF51126">
    <property type="entry name" value="Pectin lyase-like"/>
    <property type="match status" value="2"/>
</dbReference>
<dbReference type="InterPro" id="IPR042229">
    <property type="entry name" value="Listeria/Bacterioides_rpt_sf"/>
</dbReference>
<evidence type="ECO:0000256" key="1">
    <source>
        <dbReference type="ARBA" id="ARBA00004196"/>
    </source>
</evidence>
<keyword evidence="7" id="KW-1185">Reference proteome</keyword>
<gene>
    <name evidence="6" type="ORF">1215</name>
</gene>
<dbReference type="OrthoDB" id="1744393at2"/>
<dbReference type="PROSITE" id="PS51272">
    <property type="entry name" value="SLH"/>
    <property type="match status" value="3"/>
</dbReference>
<feature type="domain" description="SLH" evidence="5">
    <location>
        <begin position="1909"/>
        <end position="1969"/>
    </location>
</feature>
<dbReference type="InterPro" id="IPR011050">
    <property type="entry name" value="Pectin_lyase_fold/virulence"/>
</dbReference>
<dbReference type="Pfam" id="PF09479">
    <property type="entry name" value="Flg_new"/>
    <property type="match status" value="1"/>
</dbReference>
<dbReference type="InterPro" id="IPR011493">
    <property type="entry name" value="GLUG"/>
</dbReference>
<feature type="domain" description="SLH" evidence="5">
    <location>
        <begin position="1970"/>
        <end position="2033"/>
    </location>
</feature>
<evidence type="ECO:0000259" key="5">
    <source>
        <dbReference type="PROSITE" id="PS51272"/>
    </source>
</evidence>
<dbReference type="Pfam" id="PF18657">
    <property type="entry name" value="YDG"/>
    <property type="match status" value="1"/>
</dbReference>